<organism evidence="3 4">
    <name type="scientific">Russula ochroleuca</name>
    <dbReference type="NCBI Taxonomy" id="152965"/>
    <lineage>
        <taxon>Eukaryota</taxon>
        <taxon>Fungi</taxon>
        <taxon>Dikarya</taxon>
        <taxon>Basidiomycota</taxon>
        <taxon>Agaricomycotina</taxon>
        <taxon>Agaricomycetes</taxon>
        <taxon>Russulales</taxon>
        <taxon>Russulaceae</taxon>
        <taxon>Russula</taxon>
    </lineage>
</organism>
<accession>A0A9P5MQL5</accession>
<reference evidence="3" key="2">
    <citation type="journal article" date="2020" name="Nat. Commun.">
        <title>Large-scale genome sequencing of mycorrhizal fungi provides insights into the early evolution of symbiotic traits.</title>
        <authorList>
            <person name="Miyauchi S."/>
            <person name="Kiss E."/>
            <person name="Kuo A."/>
            <person name="Drula E."/>
            <person name="Kohler A."/>
            <person name="Sanchez-Garcia M."/>
            <person name="Morin E."/>
            <person name="Andreopoulos B."/>
            <person name="Barry K.W."/>
            <person name="Bonito G."/>
            <person name="Buee M."/>
            <person name="Carver A."/>
            <person name="Chen C."/>
            <person name="Cichocki N."/>
            <person name="Clum A."/>
            <person name="Culley D."/>
            <person name="Crous P.W."/>
            <person name="Fauchery L."/>
            <person name="Girlanda M."/>
            <person name="Hayes R.D."/>
            <person name="Keri Z."/>
            <person name="LaButti K."/>
            <person name="Lipzen A."/>
            <person name="Lombard V."/>
            <person name="Magnuson J."/>
            <person name="Maillard F."/>
            <person name="Murat C."/>
            <person name="Nolan M."/>
            <person name="Ohm R.A."/>
            <person name="Pangilinan J."/>
            <person name="Pereira M.F."/>
            <person name="Perotto S."/>
            <person name="Peter M."/>
            <person name="Pfister S."/>
            <person name="Riley R."/>
            <person name="Sitrit Y."/>
            <person name="Stielow J.B."/>
            <person name="Szollosi G."/>
            <person name="Zifcakova L."/>
            <person name="Stursova M."/>
            <person name="Spatafora J.W."/>
            <person name="Tedersoo L."/>
            <person name="Vaario L.M."/>
            <person name="Yamada A."/>
            <person name="Yan M."/>
            <person name="Wang P."/>
            <person name="Xu J."/>
            <person name="Bruns T."/>
            <person name="Baldrian P."/>
            <person name="Vilgalys R."/>
            <person name="Dunand C."/>
            <person name="Henrissat B."/>
            <person name="Grigoriev I.V."/>
            <person name="Hibbett D."/>
            <person name="Nagy L.G."/>
            <person name="Martin F.M."/>
        </authorList>
    </citation>
    <scope>NUCLEOTIDE SEQUENCE</scope>
    <source>
        <strain evidence="3">Prilba</strain>
    </source>
</reference>
<dbReference type="EMBL" id="WHVB01000027">
    <property type="protein sequence ID" value="KAF8469821.1"/>
    <property type="molecule type" value="Genomic_DNA"/>
</dbReference>
<evidence type="ECO:0000313" key="4">
    <source>
        <dbReference type="Proteomes" id="UP000759537"/>
    </source>
</evidence>
<dbReference type="AlphaFoldDB" id="A0A9P5MQL5"/>
<dbReference type="OrthoDB" id="3219854at2759"/>
<feature type="domain" description="DUF6535" evidence="2">
    <location>
        <begin position="63"/>
        <end position="235"/>
    </location>
</feature>
<keyword evidence="1" id="KW-0472">Membrane</keyword>
<sequence length="700" mass="77012">MAQTPIDMDIENDPGHVECQGNPIPRTKGDPFYSLPISDLQPIDLSSSLAEEQRLRSANGDMWQLYNSQTEKHDPQLMQRWKGQTDTVLNFAGLFSIVVAIFLAKAISGLRPNSADLLLGQLSLQLAQSANTTFSPITDVLSTRPSDLDVAVNVLWSLSLVSSLTCALSASLIQQWIQEYLSYSLCHPIPSMRARFRAYLFDGLSQYHLDQVISAIPLFLHLGLLLFGAGLITCFFSLNNVVAYTVLVAYSIVGALYMLLSISPLINLSSPFKTPISNLLWRTQQLIQLTALCTIQSLASLISLDGIFFRFRLPEIISACRERNHGGIVRAIEQDLETMHSNIDACSLRWAILSIQTDAELESFIGAIPRFLDSERHGYPQYTIGHLLEDPDVRLGWSIGRLLQTCASSYCVLEPQVRKGRAIACSRAIWYITEKFASSSTLYWDTLFGAETVDSLATLLNDHDPTVALSTRCSAALAARSCLHGLSDVSTWAHWAKRTQHLIDYISKLSGVTLPAKPETVARDGPLLALGAFLNCVTLRAAQADNDVSFMVDTTMKHLVEGVRAGEATPNAQKQFSEMVSTGIYDLWKHYLSPATFQALRDAVGVLHQDLEPRVPEGWVDADFPGPQEHRAYGIIPNRRPSMIGAAYNRWSDDSSRTACSVGAATSSSGNLLYHLPKNDSSLKTVVEAPSLPSRHNGGA</sequence>
<dbReference type="Pfam" id="PF20153">
    <property type="entry name" value="DUF6535"/>
    <property type="match status" value="1"/>
</dbReference>
<feature type="transmembrane region" description="Helical" evidence="1">
    <location>
        <begin position="244"/>
        <end position="268"/>
    </location>
</feature>
<gene>
    <name evidence="3" type="ORF">DFH94DRAFT_218809</name>
</gene>
<dbReference type="Proteomes" id="UP000759537">
    <property type="component" value="Unassembled WGS sequence"/>
</dbReference>
<protein>
    <recommendedName>
        <fullName evidence="2">DUF6535 domain-containing protein</fullName>
    </recommendedName>
</protein>
<evidence type="ECO:0000259" key="2">
    <source>
        <dbReference type="Pfam" id="PF20153"/>
    </source>
</evidence>
<name>A0A9P5MQL5_9AGAM</name>
<feature type="transmembrane region" description="Helical" evidence="1">
    <location>
        <begin position="88"/>
        <end position="107"/>
    </location>
</feature>
<feature type="transmembrane region" description="Helical" evidence="1">
    <location>
        <begin position="218"/>
        <end position="238"/>
    </location>
</feature>
<dbReference type="InterPro" id="IPR045338">
    <property type="entry name" value="DUF6535"/>
</dbReference>
<keyword evidence="4" id="KW-1185">Reference proteome</keyword>
<keyword evidence="1" id="KW-1133">Transmembrane helix</keyword>
<comment type="caution">
    <text evidence="3">The sequence shown here is derived from an EMBL/GenBank/DDBJ whole genome shotgun (WGS) entry which is preliminary data.</text>
</comment>
<evidence type="ECO:0000313" key="3">
    <source>
        <dbReference type="EMBL" id="KAF8469821.1"/>
    </source>
</evidence>
<proteinExistence type="predicted"/>
<reference evidence="3" key="1">
    <citation type="submission" date="2019-10" db="EMBL/GenBank/DDBJ databases">
        <authorList>
            <consortium name="DOE Joint Genome Institute"/>
            <person name="Kuo A."/>
            <person name="Miyauchi S."/>
            <person name="Kiss E."/>
            <person name="Drula E."/>
            <person name="Kohler A."/>
            <person name="Sanchez-Garcia M."/>
            <person name="Andreopoulos B."/>
            <person name="Barry K.W."/>
            <person name="Bonito G."/>
            <person name="Buee M."/>
            <person name="Carver A."/>
            <person name="Chen C."/>
            <person name="Cichocki N."/>
            <person name="Clum A."/>
            <person name="Culley D."/>
            <person name="Crous P.W."/>
            <person name="Fauchery L."/>
            <person name="Girlanda M."/>
            <person name="Hayes R."/>
            <person name="Keri Z."/>
            <person name="LaButti K."/>
            <person name="Lipzen A."/>
            <person name="Lombard V."/>
            <person name="Magnuson J."/>
            <person name="Maillard F."/>
            <person name="Morin E."/>
            <person name="Murat C."/>
            <person name="Nolan M."/>
            <person name="Ohm R."/>
            <person name="Pangilinan J."/>
            <person name="Pereira M."/>
            <person name="Perotto S."/>
            <person name="Peter M."/>
            <person name="Riley R."/>
            <person name="Sitrit Y."/>
            <person name="Stielow B."/>
            <person name="Szollosi G."/>
            <person name="Zifcakova L."/>
            <person name="Stursova M."/>
            <person name="Spatafora J.W."/>
            <person name="Tedersoo L."/>
            <person name="Vaario L.-M."/>
            <person name="Yamada A."/>
            <person name="Yan M."/>
            <person name="Wang P."/>
            <person name="Xu J."/>
            <person name="Bruns T."/>
            <person name="Baldrian P."/>
            <person name="Vilgalys R."/>
            <person name="Henrissat B."/>
            <person name="Grigoriev I.V."/>
            <person name="Hibbett D."/>
            <person name="Nagy L.G."/>
            <person name="Martin F.M."/>
        </authorList>
    </citation>
    <scope>NUCLEOTIDE SEQUENCE</scope>
    <source>
        <strain evidence="3">Prilba</strain>
    </source>
</reference>
<evidence type="ECO:0000256" key="1">
    <source>
        <dbReference type="SAM" id="Phobius"/>
    </source>
</evidence>
<keyword evidence="1" id="KW-0812">Transmembrane</keyword>